<dbReference type="InterPro" id="IPR000150">
    <property type="entry name" value="Cof"/>
</dbReference>
<dbReference type="PROSITE" id="PS01228">
    <property type="entry name" value="COF_1"/>
    <property type="match status" value="1"/>
</dbReference>
<dbReference type="Pfam" id="PF08282">
    <property type="entry name" value="Hydrolase_3"/>
    <property type="match status" value="1"/>
</dbReference>
<dbReference type="InterPro" id="IPR023214">
    <property type="entry name" value="HAD_sf"/>
</dbReference>
<dbReference type="CDD" id="cd07517">
    <property type="entry name" value="HAD_HPP"/>
    <property type="match status" value="1"/>
</dbReference>
<dbReference type="PANTHER" id="PTHR10000:SF25">
    <property type="entry name" value="PHOSPHATASE YKRA-RELATED"/>
    <property type="match status" value="1"/>
</dbReference>
<dbReference type="Gene3D" id="3.30.1240.10">
    <property type="match status" value="1"/>
</dbReference>
<dbReference type="SUPFAM" id="SSF56784">
    <property type="entry name" value="HAD-like"/>
    <property type="match status" value="1"/>
</dbReference>
<dbReference type="InterPro" id="IPR036412">
    <property type="entry name" value="HAD-like_sf"/>
</dbReference>
<keyword evidence="1" id="KW-0378">Hydrolase</keyword>
<dbReference type="NCBIfam" id="TIGR00099">
    <property type="entry name" value="Cof-subfamily"/>
    <property type="match status" value="1"/>
</dbReference>
<dbReference type="InterPro" id="IPR006379">
    <property type="entry name" value="HAD-SF_hydro_IIB"/>
</dbReference>
<reference evidence="1 2" key="1">
    <citation type="journal article" date="2020" name="Microorganisms">
        <title>New Insight into Antimicrobial Compounds from Food and Marine-Sourced Carnobacterium Species through Phenotype and Genome Analyses.</title>
        <authorList>
            <person name="Begrem S."/>
            <person name="Ivaniuk F."/>
            <person name="Gigout-Chevalier F."/>
            <person name="Kolypczuk L."/>
            <person name="Bonnetot S."/>
            <person name="Leroi F."/>
            <person name="Grovel O."/>
            <person name="Delbarre-Ladrat C."/>
            <person name="Passerini D."/>
        </authorList>
    </citation>
    <scope>NUCLEOTIDE SEQUENCE [LARGE SCALE GENOMIC DNA]</scope>
    <source>
        <strain evidence="1 2">MIP2551</strain>
    </source>
</reference>
<protein>
    <submittedName>
        <fullName evidence="1">Cof-type HAD-IIB family hydrolase</fullName>
    </submittedName>
</protein>
<dbReference type="PANTHER" id="PTHR10000">
    <property type="entry name" value="PHOSPHOSERINE PHOSPHATASE"/>
    <property type="match status" value="1"/>
</dbReference>
<name>A0ABR7TCD6_9LACT</name>
<dbReference type="Proteomes" id="UP000638836">
    <property type="component" value="Unassembled WGS sequence"/>
</dbReference>
<accession>A0ABR7TCD6</accession>
<sequence>MYKLVFFDIDGTLLTDRKKIPASAKQAIQDLKKNGIMPVIATGRAPFRIDEILKDLDIQTHITLNGQYVVHEGKTIFQNPLSEDSVKRLAVAAEVNKQRIAFCGSDEILGTSMVTFGQKGLLKKMIQRVPIAPPKKVMQLITRYVGSSKKMKPILPHYYENRIIYQCIIHTTEEYDDYYQEAFPDCHFTRWNPYSVDVISKGMSKAVGIQKLIDHMGIGINETVAFGDGLNDIEMLQAVDMGIAMESGRRELKEIADDITASPENNGILKGLQKLDLLP</sequence>
<dbReference type="SFLD" id="SFLDS00003">
    <property type="entry name" value="Haloacid_Dehalogenase"/>
    <property type="match status" value="1"/>
</dbReference>
<evidence type="ECO:0000313" key="2">
    <source>
        <dbReference type="Proteomes" id="UP000638836"/>
    </source>
</evidence>
<dbReference type="SFLD" id="SFLDG01144">
    <property type="entry name" value="C2.B.4:_PGP_Like"/>
    <property type="match status" value="1"/>
</dbReference>
<dbReference type="GO" id="GO:0016787">
    <property type="term" value="F:hydrolase activity"/>
    <property type="evidence" value="ECO:0007669"/>
    <property type="project" value="UniProtKB-KW"/>
</dbReference>
<dbReference type="RefSeq" id="WP_023176611.1">
    <property type="nucleotide sequence ID" value="NZ_JAMAYM010000004.1"/>
</dbReference>
<proteinExistence type="predicted"/>
<keyword evidence="2" id="KW-1185">Reference proteome</keyword>
<organism evidence="1 2">
    <name type="scientific">Carnobacterium inhibens</name>
    <dbReference type="NCBI Taxonomy" id="147709"/>
    <lineage>
        <taxon>Bacteria</taxon>
        <taxon>Bacillati</taxon>
        <taxon>Bacillota</taxon>
        <taxon>Bacilli</taxon>
        <taxon>Lactobacillales</taxon>
        <taxon>Carnobacteriaceae</taxon>
        <taxon>Carnobacterium</taxon>
    </lineage>
</organism>
<dbReference type="SFLD" id="SFLDG01140">
    <property type="entry name" value="C2.B:_Phosphomannomutase_and_P"/>
    <property type="match status" value="1"/>
</dbReference>
<dbReference type="Gene3D" id="3.40.50.1000">
    <property type="entry name" value="HAD superfamily/HAD-like"/>
    <property type="match status" value="1"/>
</dbReference>
<gene>
    <name evidence="1" type="ORF">GLO26_07330</name>
</gene>
<dbReference type="PROSITE" id="PS01229">
    <property type="entry name" value="COF_2"/>
    <property type="match status" value="1"/>
</dbReference>
<evidence type="ECO:0000313" key="1">
    <source>
        <dbReference type="EMBL" id="MBC9825635.1"/>
    </source>
</evidence>
<dbReference type="EMBL" id="WNJQ01000005">
    <property type="protein sequence ID" value="MBC9825635.1"/>
    <property type="molecule type" value="Genomic_DNA"/>
</dbReference>
<comment type="caution">
    <text evidence="1">The sequence shown here is derived from an EMBL/GenBank/DDBJ whole genome shotgun (WGS) entry which is preliminary data.</text>
</comment>
<dbReference type="NCBIfam" id="TIGR01484">
    <property type="entry name" value="HAD-SF-IIB"/>
    <property type="match status" value="2"/>
</dbReference>